<evidence type="ECO:0000313" key="1">
    <source>
        <dbReference type="EMBL" id="JAE27102.1"/>
    </source>
</evidence>
<reference evidence="1" key="1">
    <citation type="submission" date="2014-09" db="EMBL/GenBank/DDBJ databases">
        <authorList>
            <person name="Magalhaes I.L.F."/>
            <person name="Oliveira U."/>
            <person name="Santos F.R."/>
            <person name="Vidigal T.H.D.A."/>
            <person name="Brescovit A.D."/>
            <person name="Santos A.J."/>
        </authorList>
    </citation>
    <scope>NUCLEOTIDE SEQUENCE</scope>
    <source>
        <tissue evidence="1">Shoot tissue taken approximately 20 cm above the soil surface</tissue>
    </source>
</reference>
<sequence length="55" mass="6207">MLELYYVSSVLFSSRSIALLRVKAWHKEFLLTASSSVGDWECILSSCIQFTSISC</sequence>
<organism evidence="1">
    <name type="scientific">Arundo donax</name>
    <name type="common">Giant reed</name>
    <name type="synonym">Donax arundinaceus</name>
    <dbReference type="NCBI Taxonomy" id="35708"/>
    <lineage>
        <taxon>Eukaryota</taxon>
        <taxon>Viridiplantae</taxon>
        <taxon>Streptophyta</taxon>
        <taxon>Embryophyta</taxon>
        <taxon>Tracheophyta</taxon>
        <taxon>Spermatophyta</taxon>
        <taxon>Magnoliopsida</taxon>
        <taxon>Liliopsida</taxon>
        <taxon>Poales</taxon>
        <taxon>Poaceae</taxon>
        <taxon>PACMAD clade</taxon>
        <taxon>Arundinoideae</taxon>
        <taxon>Arundineae</taxon>
        <taxon>Arundo</taxon>
    </lineage>
</organism>
<reference evidence="1" key="2">
    <citation type="journal article" date="2015" name="Data Brief">
        <title>Shoot transcriptome of the giant reed, Arundo donax.</title>
        <authorList>
            <person name="Barrero R.A."/>
            <person name="Guerrero F.D."/>
            <person name="Moolhuijzen P."/>
            <person name="Goolsby J.A."/>
            <person name="Tidwell J."/>
            <person name="Bellgard S.E."/>
            <person name="Bellgard M.I."/>
        </authorList>
    </citation>
    <scope>NUCLEOTIDE SEQUENCE</scope>
    <source>
        <tissue evidence="1">Shoot tissue taken approximately 20 cm above the soil surface</tissue>
    </source>
</reference>
<dbReference type="AlphaFoldDB" id="A0A0A9GRR5"/>
<name>A0A0A9GRR5_ARUDO</name>
<accession>A0A0A9GRR5</accession>
<protein>
    <submittedName>
        <fullName evidence="1">Uncharacterized protein</fullName>
    </submittedName>
</protein>
<proteinExistence type="predicted"/>
<dbReference type="EMBL" id="GBRH01170794">
    <property type="protein sequence ID" value="JAE27102.1"/>
    <property type="molecule type" value="Transcribed_RNA"/>
</dbReference>